<dbReference type="Proteomes" id="UP000507222">
    <property type="component" value="Unassembled WGS sequence"/>
</dbReference>
<gene>
    <name evidence="1" type="ORF">CURHAP_LOCUS20475</name>
</gene>
<name>A0A6J5UAA4_PRUAR</name>
<reference evidence="1 2" key="1">
    <citation type="submission" date="2020-05" db="EMBL/GenBank/DDBJ databases">
        <authorList>
            <person name="Campoy J."/>
            <person name="Schneeberger K."/>
            <person name="Spophaly S."/>
        </authorList>
    </citation>
    <scope>NUCLEOTIDE SEQUENCE [LARGE SCALE GENOMIC DNA]</scope>
    <source>
        <strain evidence="1">PruArmRojPasFocal</strain>
    </source>
</reference>
<accession>A0A6J5UAA4</accession>
<evidence type="ECO:0000313" key="2">
    <source>
        <dbReference type="Proteomes" id="UP000507222"/>
    </source>
</evidence>
<sequence>MKVRVWLAKGKGVRRFSTSNESVQMTEAEACKGFDLFCEFATCVVPSYNWDGIAME</sequence>
<dbReference type="AlphaFoldDB" id="A0A6J5UAA4"/>
<evidence type="ECO:0000313" key="1">
    <source>
        <dbReference type="EMBL" id="CAB4273209.1"/>
    </source>
</evidence>
<organism evidence="1 2">
    <name type="scientific">Prunus armeniaca</name>
    <name type="common">Apricot</name>
    <name type="synonym">Armeniaca vulgaris</name>
    <dbReference type="NCBI Taxonomy" id="36596"/>
    <lineage>
        <taxon>Eukaryota</taxon>
        <taxon>Viridiplantae</taxon>
        <taxon>Streptophyta</taxon>
        <taxon>Embryophyta</taxon>
        <taxon>Tracheophyta</taxon>
        <taxon>Spermatophyta</taxon>
        <taxon>Magnoliopsida</taxon>
        <taxon>eudicotyledons</taxon>
        <taxon>Gunneridae</taxon>
        <taxon>Pentapetalae</taxon>
        <taxon>rosids</taxon>
        <taxon>fabids</taxon>
        <taxon>Rosales</taxon>
        <taxon>Rosaceae</taxon>
        <taxon>Amygdaloideae</taxon>
        <taxon>Amygdaleae</taxon>
        <taxon>Prunus</taxon>
    </lineage>
</organism>
<dbReference type="EMBL" id="CAEKDK010000003">
    <property type="protein sequence ID" value="CAB4273209.1"/>
    <property type="molecule type" value="Genomic_DNA"/>
</dbReference>
<protein>
    <submittedName>
        <fullName evidence="1">Uncharacterized protein</fullName>
    </submittedName>
</protein>
<proteinExistence type="predicted"/>